<evidence type="ECO:0000256" key="4">
    <source>
        <dbReference type="ARBA" id="ARBA00023125"/>
    </source>
</evidence>
<accession>A0A6P6V3L5</accession>
<proteinExistence type="inferred from homology"/>
<dbReference type="SUPFAM" id="SSF46689">
    <property type="entry name" value="Homeodomain-like"/>
    <property type="match status" value="1"/>
</dbReference>
<dbReference type="PANTHER" id="PTHR45940:SF13">
    <property type="entry name" value="WUSCHEL-RELATED HOMEOBOX 1"/>
    <property type="match status" value="1"/>
</dbReference>
<dbReference type="CDD" id="cd00086">
    <property type="entry name" value="homeodomain"/>
    <property type="match status" value="1"/>
</dbReference>
<dbReference type="Pfam" id="PF00046">
    <property type="entry name" value="Homeodomain"/>
    <property type="match status" value="1"/>
</dbReference>
<evidence type="ECO:0000259" key="12">
    <source>
        <dbReference type="PROSITE" id="PS50071"/>
    </source>
</evidence>
<dbReference type="GO" id="GO:0005634">
    <property type="term" value="C:nucleus"/>
    <property type="evidence" value="ECO:0007669"/>
    <property type="project" value="UniProtKB-SubCell"/>
</dbReference>
<dbReference type="RefSeq" id="XP_027097629.1">
    <property type="nucleotide sequence ID" value="XM_027241828.2"/>
</dbReference>
<comment type="similarity">
    <text evidence="8">Belongs to the WUS homeobox family.</text>
</comment>
<evidence type="ECO:0000256" key="10">
    <source>
        <dbReference type="RuleBase" id="RU000682"/>
    </source>
</evidence>
<evidence type="ECO:0000256" key="1">
    <source>
        <dbReference type="ARBA" id="ARBA00004123"/>
    </source>
</evidence>
<evidence type="ECO:0000256" key="8">
    <source>
        <dbReference type="ARBA" id="ARBA00024040"/>
    </source>
</evidence>
<keyword evidence="6" id="KW-0804">Transcription</keyword>
<keyword evidence="13" id="KW-1185">Reference proteome</keyword>
<evidence type="ECO:0000256" key="7">
    <source>
        <dbReference type="ARBA" id="ARBA00023242"/>
    </source>
</evidence>
<protein>
    <submittedName>
        <fullName evidence="14">Uncharacterized protein isoform X1</fullName>
    </submittedName>
</protein>
<evidence type="ECO:0000256" key="5">
    <source>
        <dbReference type="ARBA" id="ARBA00023155"/>
    </source>
</evidence>
<comment type="subcellular location">
    <subcellularLocation>
        <location evidence="1 9 10">Nucleus</location>
    </subcellularLocation>
</comment>
<dbReference type="InterPro" id="IPR001356">
    <property type="entry name" value="HD"/>
</dbReference>
<dbReference type="GO" id="GO:0099402">
    <property type="term" value="P:plant organ development"/>
    <property type="evidence" value="ECO:0007669"/>
    <property type="project" value="InterPro"/>
</dbReference>
<dbReference type="GO" id="GO:0003677">
    <property type="term" value="F:DNA binding"/>
    <property type="evidence" value="ECO:0007669"/>
    <property type="project" value="UniProtKB-UniRule"/>
</dbReference>
<evidence type="ECO:0000256" key="2">
    <source>
        <dbReference type="ARBA" id="ARBA00022473"/>
    </source>
</evidence>
<evidence type="ECO:0000256" key="3">
    <source>
        <dbReference type="ARBA" id="ARBA00023015"/>
    </source>
</evidence>
<evidence type="ECO:0000256" key="6">
    <source>
        <dbReference type="ARBA" id="ARBA00023163"/>
    </source>
</evidence>
<dbReference type="InterPro" id="IPR009057">
    <property type="entry name" value="Homeodomain-like_sf"/>
</dbReference>
<keyword evidence="7 9" id="KW-0539">Nucleus</keyword>
<gene>
    <name evidence="14" type="primary">LOC113717156</name>
</gene>
<evidence type="ECO:0000256" key="9">
    <source>
        <dbReference type="PROSITE-ProRule" id="PRU00108"/>
    </source>
</evidence>
<reference evidence="14" key="2">
    <citation type="submission" date="2025-08" db="UniProtKB">
        <authorList>
            <consortium name="RefSeq"/>
        </authorList>
    </citation>
    <scope>IDENTIFICATION</scope>
    <source>
        <tissue evidence="14">Leaves</tissue>
    </source>
</reference>
<reference evidence="13" key="1">
    <citation type="journal article" date="2025" name="Foods">
        <title>Unveiling the Microbial Signatures of Arabica Coffee Cherries: Insights into Ripeness Specific Diversity, Functional Traits, and Implications for Quality and Safety.</title>
        <authorList>
            <consortium name="RefSeq"/>
            <person name="Tenea G.N."/>
            <person name="Cifuentes V."/>
            <person name="Reyes P."/>
            <person name="Cevallos-Vallejos M."/>
        </authorList>
    </citation>
    <scope>NUCLEOTIDE SEQUENCE [LARGE SCALE GENOMIC DNA]</scope>
</reference>
<dbReference type="GO" id="GO:0003700">
    <property type="term" value="F:DNA-binding transcription factor activity"/>
    <property type="evidence" value="ECO:0007669"/>
    <property type="project" value="InterPro"/>
</dbReference>
<evidence type="ECO:0000313" key="14">
    <source>
        <dbReference type="RefSeq" id="XP_027097629.1"/>
    </source>
</evidence>
<name>A0A6P6V3L5_COFAR</name>
<sequence>MWLKNCEDGVKESRYDALYNQRIRHIFPKSNASMSNCAPCCLIPSNYSSHIGNGIGFPMNYHQSMSQFFVSFSSVLLICVMSYECLVACVNHDEEIKDENHMEPIVSSRWNPTPEQLMALEEMYRRGVRTPSAEEIKLIAAKLRQFGKIEGKNVFYWFQNHKARERQKRRRQPDSNSSKNATDVETLDAKETGFSCKALEGEHNKKLVTTIPAYSSTSKESASMQRSMVTESGTDGWTHLDERELQKRSQRKIAKGATSLMDMSCMAPNSDLLNTITAPSTLESSGENQQITALNSSVVSPSCGEDMINYEDGRRNHHTLQLFPLRSDDHCSIKASETEFKELRTTISSKLPPKQFYEFL</sequence>
<dbReference type="GeneID" id="113717156"/>
<dbReference type="InterPro" id="IPR044555">
    <property type="entry name" value="WUSCHEL-like"/>
</dbReference>
<keyword evidence="5 9" id="KW-0371">Homeobox</keyword>
<dbReference type="PANTHER" id="PTHR45940">
    <property type="entry name" value="WUSCHEL-RELATED HOMEOBOX 1-RELATED"/>
    <property type="match status" value="1"/>
</dbReference>
<keyword evidence="2" id="KW-0217">Developmental protein</keyword>
<dbReference type="PROSITE" id="PS50071">
    <property type="entry name" value="HOMEOBOX_2"/>
    <property type="match status" value="1"/>
</dbReference>
<dbReference type="OrthoDB" id="1932526at2759"/>
<keyword evidence="4 9" id="KW-0238">DNA-binding</keyword>
<dbReference type="Proteomes" id="UP001652660">
    <property type="component" value="Chromosome 11c"/>
</dbReference>
<dbReference type="SMART" id="SM00389">
    <property type="entry name" value="HOX"/>
    <property type="match status" value="1"/>
</dbReference>
<feature type="compositionally biased region" description="Polar residues" evidence="11">
    <location>
        <begin position="174"/>
        <end position="183"/>
    </location>
</feature>
<feature type="region of interest" description="Disordered" evidence="11">
    <location>
        <begin position="165"/>
        <end position="186"/>
    </location>
</feature>
<keyword evidence="3" id="KW-0805">Transcription regulation</keyword>
<evidence type="ECO:0000313" key="13">
    <source>
        <dbReference type="Proteomes" id="UP001652660"/>
    </source>
</evidence>
<dbReference type="AlphaFoldDB" id="A0A6P6V3L5"/>
<feature type="DNA-binding region" description="Homeobox" evidence="9">
    <location>
        <begin position="115"/>
        <end position="169"/>
    </location>
</feature>
<feature type="domain" description="Homeobox" evidence="12">
    <location>
        <begin position="113"/>
        <end position="168"/>
    </location>
</feature>
<dbReference type="Gene3D" id="1.10.10.60">
    <property type="entry name" value="Homeodomain-like"/>
    <property type="match status" value="1"/>
</dbReference>
<organism evidence="13 14">
    <name type="scientific">Coffea arabica</name>
    <name type="common">Arabian coffee</name>
    <dbReference type="NCBI Taxonomy" id="13443"/>
    <lineage>
        <taxon>Eukaryota</taxon>
        <taxon>Viridiplantae</taxon>
        <taxon>Streptophyta</taxon>
        <taxon>Embryophyta</taxon>
        <taxon>Tracheophyta</taxon>
        <taxon>Spermatophyta</taxon>
        <taxon>Magnoliopsida</taxon>
        <taxon>eudicotyledons</taxon>
        <taxon>Gunneridae</taxon>
        <taxon>Pentapetalae</taxon>
        <taxon>asterids</taxon>
        <taxon>lamiids</taxon>
        <taxon>Gentianales</taxon>
        <taxon>Rubiaceae</taxon>
        <taxon>Ixoroideae</taxon>
        <taxon>Gardenieae complex</taxon>
        <taxon>Bertiereae - Coffeeae clade</taxon>
        <taxon>Coffeeae</taxon>
        <taxon>Coffea</taxon>
    </lineage>
</organism>
<evidence type="ECO:0000256" key="11">
    <source>
        <dbReference type="SAM" id="MobiDB-lite"/>
    </source>
</evidence>